<accession>A0ACB0KN99</accession>
<reference evidence="1" key="1">
    <citation type="submission" date="2023-10" db="EMBL/GenBank/DDBJ databases">
        <authorList>
            <person name="Rodriguez Cubillos JULIANA M."/>
            <person name="De Vega J."/>
        </authorList>
    </citation>
    <scope>NUCLEOTIDE SEQUENCE</scope>
</reference>
<evidence type="ECO:0000313" key="2">
    <source>
        <dbReference type="Proteomes" id="UP001177021"/>
    </source>
</evidence>
<sequence>MGADKVFVRSIENADAKSTINNAKDFFKIVFSSWTRWEREYSPYRRGAWVRLYGVPLHAWNEQFFKLCVFDCGGFLRTDCCAAEKNRLDFARVLIATPELELIKRSVTVLVDGIQVEIKIVEEWGYAMGEDSCLFEEDSEAESSCGEGQDDPEVHRNVDMLVNQVKERLEVEDHKESQGKQSEEFLDKLEANPGSKGVETNSVLRMVSQEVSGNQADRAEVSPLPGNALVCPSFRLLLGKRTSSCPPEVRRSVISGPWSLEWLQDQNHGDAGVIFSVSKKSSKETLHGPSLKRKVNQDPRRQKAGGVLRHPIHSLKKVARMPTKDRGEVLKVLKKSVRRRRGGDGRNRSCSMSCHVSSGDTATLRKNYGASNPDLTINISLLAC</sequence>
<proteinExistence type="predicted"/>
<gene>
    <name evidence="1" type="ORF">MILVUS5_LOCUS24353</name>
</gene>
<protein>
    <submittedName>
        <fullName evidence="1">Uncharacterized protein</fullName>
    </submittedName>
</protein>
<dbReference type="Proteomes" id="UP001177021">
    <property type="component" value="Unassembled WGS sequence"/>
</dbReference>
<name>A0ACB0KN99_TRIPR</name>
<dbReference type="EMBL" id="CASHSV030000311">
    <property type="protein sequence ID" value="CAJ2657871.1"/>
    <property type="molecule type" value="Genomic_DNA"/>
</dbReference>
<keyword evidence="2" id="KW-1185">Reference proteome</keyword>
<comment type="caution">
    <text evidence="1">The sequence shown here is derived from an EMBL/GenBank/DDBJ whole genome shotgun (WGS) entry which is preliminary data.</text>
</comment>
<organism evidence="1 2">
    <name type="scientific">Trifolium pratense</name>
    <name type="common">Red clover</name>
    <dbReference type="NCBI Taxonomy" id="57577"/>
    <lineage>
        <taxon>Eukaryota</taxon>
        <taxon>Viridiplantae</taxon>
        <taxon>Streptophyta</taxon>
        <taxon>Embryophyta</taxon>
        <taxon>Tracheophyta</taxon>
        <taxon>Spermatophyta</taxon>
        <taxon>Magnoliopsida</taxon>
        <taxon>eudicotyledons</taxon>
        <taxon>Gunneridae</taxon>
        <taxon>Pentapetalae</taxon>
        <taxon>rosids</taxon>
        <taxon>fabids</taxon>
        <taxon>Fabales</taxon>
        <taxon>Fabaceae</taxon>
        <taxon>Papilionoideae</taxon>
        <taxon>50 kb inversion clade</taxon>
        <taxon>NPAAA clade</taxon>
        <taxon>Hologalegina</taxon>
        <taxon>IRL clade</taxon>
        <taxon>Trifolieae</taxon>
        <taxon>Trifolium</taxon>
    </lineage>
</organism>
<evidence type="ECO:0000313" key="1">
    <source>
        <dbReference type="EMBL" id="CAJ2657871.1"/>
    </source>
</evidence>